<dbReference type="AlphaFoldDB" id="A0A976IM46"/>
<gene>
    <name evidence="1" type="ORF">CCR75_003052</name>
</gene>
<comment type="caution">
    <text evidence="1">The sequence shown here is derived from an EMBL/GenBank/DDBJ whole genome shotgun (WGS) entry which is preliminary data.</text>
</comment>
<organism evidence="1 2">
    <name type="scientific">Bremia lactucae</name>
    <name type="common">Lettuce downy mildew</name>
    <dbReference type="NCBI Taxonomy" id="4779"/>
    <lineage>
        <taxon>Eukaryota</taxon>
        <taxon>Sar</taxon>
        <taxon>Stramenopiles</taxon>
        <taxon>Oomycota</taxon>
        <taxon>Peronosporomycetes</taxon>
        <taxon>Peronosporales</taxon>
        <taxon>Peronosporaceae</taxon>
        <taxon>Bremia</taxon>
    </lineage>
</organism>
<proteinExistence type="predicted"/>
<dbReference type="GeneID" id="94346820"/>
<sequence>MTQPLMKHATTRKFAVLVTAKVAHAIASEVFKMAIEVLRKQVEVPGTDLLVLIDVSLHKRQLS</sequence>
<accession>A0A976IM46</accession>
<dbReference type="Proteomes" id="UP000294530">
    <property type="component" value="Unassembled WGS sequence"/>
</dbReference>
<dbReference type="EMBL" id="SHOA02000011">
    <property type="protein sequence ID" value="TDH74325.1"/>
    <property type="molecule type" value="Genomic_DNA"/>
</dbReference>
<evidence type="ECO:0000313" key="2">
    <source>
        <dbReference type="Proteomes" id="UP000294530"/>
    </source>
</evidence>
<evidence type="ECO:0000313" key="1">
    <source>
        <dbReference type="EMBL" id="TDH74325.1"/>
    </source>
</evidence>
<reference evidence="1 2" key="1">
    <citation type="journal article" date="2021" name="Genome Biol.">
        <title>AFLAP: assembly-free linkage analysis pipeline using k-mers from genome sequencing data.</title>
        <authorList>
            <person name="Fletcher K."/>
            <person name="Zhang L."/>
            <person name="Gil J."/>
            <person name="Han R."/>
            <person name="Cavanaugh K."/>
            <person name="Michelmore R."/>
        </authorList>
    </citation>
    <scope>NUCLEOTIDE SEQUENCE [LARGE SCALE GENOMIC DNA]</scope>
    <source>
        <strain evidence="1 2">SF5</strain>
    </source>
</reference>
<protein>
    <submittedName>
        <fullName evidence="1">Uncharacterized protein</fullName>
    </submittedName>
</protein>
<name>A0A976IM46_BRELC</name>
<keyword evidence="2" id="KW-1185">Reference proteome</keyword>
<dbReference type="RefSeq" id="XP_067823823.1">
    <property type="nucleotide sequence ID" value="XM_067961149.1"/>
</dbReference>
<dbReference type="OrthoDB" id="428658at2759"/>
<dbReference type="KEGG" id="blac:94346820"/>